<sequence length="156" mass="16338">MGHGGLEDQQLIPSQAKEGALSGGDETFASSVSDKARAATFMEKHLLLDTQAAGRMGEGGGQVHPPMTGPGGGPQSIFLKPDTGLKGLSAWAAESGLSEAMTVWQGQVDRLMGRLHQELNALHGTKTLFQDQDHAAGAQFGPPYGAPRPASSFDQW</sequence>
<feature type="region of interest" description="Disordered" evidence="1">
    <location>
        <begin position="135"/>
        <end position="156"/>
    </location>
</feature>
<accession>A0ABQ3QQE8</accession>
<dbReference type="EMBL" id="BNDY01000013">
    <property type="protein sequence ID" value="GHI39497.1"/>
    <property type="molecule type" value="Genomic_DNA"/>
</dbReference>
<proteinExistence type="predicted"/>
<comment type="caution">
    <text evidence="2">The sequence shown here is derived from an EMBL/GenBank/DDBJ whole genome shotgun (WGS) entry which is preliminary data.</text>
</comment>
<reference evidence="2" key="1">
    <citation type="submission" date="2024-05" db="EMBL/GenBank/DDBJ databases">
        <title>Whole genome shotgun sequence of Streptomyces violascens NBRC 12920.</title>
        <authorList>
            <person name="Komaki H."/>
            <person name="Tamura T."/>
        </authorList>
    </citation>
    <scope>NUCLEOTIDE SEQUENCE</scope>
    <source>
        <strain evidence="2">NBRC 12920</strain>
    </source>
</reference>
<evidence type="ECO:0000313" key="3">
    <source>
        <dbReference type="Proteomes" id="UP001050808"/>
    </source>
</evidence>
<feature type="region of interest" description="Disordered" evidence="1">
    <location>
        <begin position="1"/>
        <end position="28"/>
    </location>
</feature>
<protein>
    <submittedName>
        <fullName evidence="2">Uncharacterized protein</fullName>
    </submittedName>
</protein>
<evidence type="ECO:0000256" key="1">
    <source>
        <dbReference type="SAM" id="MobiDB-lite"/>
    </source>
</evidence>
<gene>
    <name evidence="2" type="ORF">Sviol_39050</name>
</gene>
<evidence type="ECO:0000313" key="2">
    <source>
        <dbReference type="EMBL" id="GHI39497.1"/>
    </source>
</evidence>
<dbReference type="Proteomes" id="UP001050808">
    <property type="component" value="Unassembled WGS sequence"/>
</dbReference>
<keyword evidence="3" id="KW-1185">Reference proteome</keyword>
<feature type="region of interest" description="Disordered" evidence="1">
    <location>
        <begin position="55"/>
        <end position="80"/>
    </location>
</feature>
<name>A0ABQ3QQE8_9ACTN</name>
<organism evidence="2 3">
    <name type="scientific">Streptomyces violascens</name>
    <dbReference type="NCBI Taxonomy" id="67381"/>
    <lineage>
        <taxon>Bacteria</taxon>
        <taxon>Bacillati</taxon>
        <taxon>Actinomycetota</taxon>
        <taxon>Actinomycetes</taxon>
        <taxon>Kitasatosporales</taxon>
        <taxon>Streptomycetaceae</taxon>
        <taxon>Streptomyces</taxon>
    </lineage>
</organism>